<feature type="modified residue" description="4-aspartylphosphate" evidence="1">
    <location>
        <position position="54"/>
    </location>
</feature>
<dbReference type="Proteomes" id="UP001264980">
    <property type="component" value="Unassembled WGS sequence"/>
</dbReference>
<dbReference type="PROSITE" id="PS50930">
    <property type="entry name" value="HTH_LYTTR"/>
    <property type="match status" value="1"/>
</dbReference>
<protein>
    <submittedName>
        <fullName evidence="4">DNA-binding LytR/AlgR family response regulator</fullName>
    </submittedName>
</protein>
<keyword evidence="5" id="KW-1185">Reference proteome</keyword>
<accession>A0ABU1R1L6</accession>
<dbReference type="SUPFAM" id="SSF52172">
    <property type="entry name" value="CheY-like"/>
    <property type="match status" value="1"/>
</dbReference>
<name>A0ABU1R1L6_9BACT</name>
<reference evidence="4 5" key="1">
    <citation type="submission" date="2023-07" db="EMBL/GenBank/DDBJ databases">
        <title>Sorghum-associated microbial communities from plants grown in Nebraska, USA.</title>
        <authorList>
            <person name="Schachtman D."/>
        </authorList>
    </citation>
    <scope>NUCLEOTIDE SEQUENCE [LARGE SCALE GENOMIC DNA]</scope>
    <source>
        <strain evidence="4 5">BE57</strain>
    </source>
</reference>
<dbReference type="InterPro" id="IPR011006">
    <property type="entry name" value="CheY-like_superfamily"/>
</dbReference>
<dbReference type="InterPro" id="IPR001789">
    <property type="entry name" value="Sig_transdc_resp-reg_receiver"/>
</dbReference>
<keyword evidence="4" id="KW-0238">DNA-binding</keyword>
<dbReference type="SMART" id="SM00448">
    <property type="entry name" value="REC"/>
    <property type="match status" value="1"/>
</dbReference>
<dbReference type="Gene3D" id="3.40.50.2300">
    <property type="match status" value="1"/>
</dbReference>
<dbReference type="Gene3D" id="2.40.50.1020">
    <property type="entry name" value="LytTr DNA-binding domain"/>
    <property type="match status" value="1"/>
</dbReference>
<sequence>MINCLIVDDSPIARDILSEYCKFSPKLNVAGSLGDALAARETMAVSDIDILYVDINMPVLSGIELVRTLPRQPQVIFTTAYSEFAVEAFELSACDYLVKPFSLDRFIIATEKAVKNIAADTKRRLPQSHFLFIKNEGAIHRVDAEKILYLEASRNNTKVVTEDDMLISTMSLSYIEKKLPGNGFQRVHRSFIINTSKVTSLHHNKVFIKKNAIPLGENFKSDFIKAIGLT</sequence>
<dbReference type="PANTHER" id="PTHR37299">
    <property type="entry name" value="TRANSCRIPTIONAL REGULATOR-RELATED"/>
    <property type="match status" value="1"/>
</dbReference>
<dbReference type="PANTHER" id="PTHR37299:SF1">
    <property type="entry name" value="STAGE 0 SPORULATION PROTEIN A HOMOLOG"/>
    <property type="match status" value="1"/>
</dbReference>
<feature type="domain" description="HTH LytTR-type" evidence="3">
    <location>
        <begin position="131"/>
        <end position="201"/>
    </location>
</feature>
<dbReference type="InterPro" id="IPR046947">
    <property type="entry name" value="LytR-like"/>
</dbReference>
<evidence type="ECO:0000259" key="2">
    <source>
        <dbReference type="PROSITE" id="PS50110"/>
    </source>
</evidence>
<gene>
    <name evidence="4" type="ORF">J2W84_003903</name>
</gene>
<dbReference type="GO" id="GO:0003677">
    <property type="term" value="F:DNA binding"/>
    <property type="evidence" value="ECO:0007669"/>
    <property type="project" value="UniProtKB-KW"/>
</dbReference>
<evidence type="ECO:0000313" key="5">
    <source>
        <dbReference type="Proteomes" id="UP001264980"/>
    </source>
</evidence>
<dbReference type="SMART" id="SM00850">
    <property type="entry name" value="LytTR"/>
    <property type="match status" value="1"/>
</dbReference>
<organism evidence="4 5">
    <name type="scientific">Dyadobacter fermentans</name>
    <dbReference type="NCBI Taxonomy" id="94254"/>
    <lineage>
        <taxon>Bacteria</taxon>
        <taxon>Pseudomonadati</taxon>
        <taxon>Bacteroidota</taxon>
        <taxon>Cytophagia</taxon>
        <taxon>Cytophagales</taxon>
        <taxon>Spirosomataceae</taxon>
        <taxon>Dyadobacter</taxon>
    </lineage>
</organism>
<proteinExistence type="predicted"/>
<dbReference type="Pfam" id="PF00072">
    <property type="entry name" value="Response_reg"/>
    <property type="match status" value="1"/>
</dbReference>
<dbReference type="EMBL" id="JAVDTI010000003">
    <property type="protein sequence ID" value="MDR6806855.1"/>
    <property type="molecule type" value="Genomic_DNA"/>
</dbReference>
<feature type="domain" description="Response regulatory" evidence="2">
    <location>
        <begin position="3"/>
        <end position="114"/>
    </location>
</feature>
<evidence type="ECO:0000256" key="1">
    <source>
        <dbReference type="PROSITE-ProRule" id="PRU00169"/>
    </source>
</evidence>
<dbReference type="InterPro" id="IPR007492">
    <property type="entry name" value="LytTR_DNA-bd_dom"/>
</dbReference>
<dbReference type="RefSeq" id="WP_309986298.1">
    <property type="nucleotide sequence ID" value="NZ_JAVDTI010000003.1"/>
</dbReference>
<evidence type="ECO:0000259" key="3">
    <source>
        <dbReference type="PROSITE" id="PS50930"/>
    </source>
</evidence>
<keyword evidence="1" id="KW-0597">Phosphoprotein</keyword>
<comment type="caution">
    <text evidence="4">The sequence shown here is derived from an EMBL/GenBank/DDBJ whole genome shotgun (WGS) entry which is preliminary data.</text>
</comment>
<evidence type="ECO:0000313" key="4">
    <source>
        <dbReference type="EMBL" id="MDR6806855.1"/>
    </source>
</evidence>
<dbReference type="PROSITE" id="PS50110">
    <property type="entry name" value="RESPONSE_REGULATORY"/>
    <property type="match status" value="1"/>
</dbReference>
<dbReference type="Pfam" id="PF04397">
    <property type="entry name" value="LytTR"/>
    <property type="match status" value="1"/>
</dbReference>